<evidence type="ECO:0000256" key="2">
    <source>
        <dbReference type="ARBA" id="ARBA00006906"/>
    </source>
</evidence>
<evidence type="ECO:0000256" key="1">
    <source>
        <dbReference type="ARBA" id="ARBA00004761"/>
    </source>
</evidence>
<sequence length="222" mass="23775">MDLRKVVEENPLLAIMRNVPLAKTVDYARAVVAGGVRFFEVALNSPHALEQISMLREALGEDALVGAGTAITVEKAEAAVKAGAQFLLSPSTDRDVLEYCRDQGIAMLPGALTPSDVSACLRYGFSTIKLFPAGDMPKGYIKSLKGPLDGTEYVAIGGVNPGNIGDFFRQGYLGVGLGSSMMPREAVEKGDWAAGTAYVAAMMEEIRQVKNECKKIKESKEK</sequence>
<dbReference type="InterPro" id="IPR013785">
    <property type="entry name" value="Aldolase_TIM"/>
</dbReference>
<dbReference type="AlphaFoldDB" id="A0A4Q7PNJ5"/>
<protein>
    <submittedName>
        <fullName evidence="6">2-keto-3-deoxy-phosphogluconate aldolase</fullName>
    </submittedName>
</protein>
<dbReference type="CDD" id="cd00452">
    <property type="entry name" value="KDPG_aldolase"/>
    <property type="match status" value="1"/>
</dbReference>
<keyword evidence="5" id="KW-0119">Carbohydrate metabolism</keyword>
<dbReference type="Pfam" id="PF01081">
    <property type="entry name" value="Aldolase"/>
    <property type="match status" value="1"/>
</dbReference>
<dbReference type="EMBL" id="SGXF01000001">
    <property type="protein sequence ID" value="RZT02539.1"/>
    <property type="molecule type" value="Genomic_DNA"/>
</dbReference>
<dbReference type="Proteomes" id="UP000292927">
    <property type="component" value="Unassembled WGS sequence"/>
</dbReference>
<dbReference type="GO" id="GO:0016829">
    <property type="term" value="F:lyase activity"/>
    <property type="evidence" value="ECO:0007669"/>
    <property type="project" value="UniProtKB-KW"/>
</dbReference>
<comment type="caution">
    <text evidence="6">The sequence shown here is derived from an EMBL/GenBank/DDBJ whole genome shotgun (WGS) entry which is preliminary data.</text>
</comment>
<dbReference type="PANTHER" id="PTHR30246:SF1">
    <property type="entry name" value="2-DEHYDRO-3-DEOXY-6-PHOSPHOGALACTONATE ALDOLASE-RELATED"/>
    <property type="match status" value="1"/>
</dbReference>
<evidence type="ECO:0000256" key="4">
    <source>
        <dbReference type="ARBA" id="ARBA00023239"/>
    </source>
</evidence>
<dbReference type="OrthoDB" id="9802667at2"/>
<dbReference type="SUPFAM" id="SSF51569">
    <property type="entry name" value="Aldolase"/>
    <property type="match status" value="1"/>
</dbReference>
<dbReference type="NCBIfam" id="TIGR01182">
    <property type="entry name" value="eda"/>
    <property type="match status" value="1"/>
</dbReference>
<organism evidence="6 7">
    <name type="scientific">Cuneatibacter caecimuris</name>
    <dbReference type="NCBI Taxonomy" id="1796618"/>
    <lineage>
        <taxon>Bacteria</taxon>
        <taxon>Bacillati</taxon>
        <taxon>Bacillota</taxon>
        <taxon>Clostridia</taxon>
        <taxon>Lachnospirales</taxon>
        <taxon>Lachnospiraceae</taxon>
        <taxon>Cuneatibacter</taxon>
    </lineage>
</organism>
<reference evidence="6 7" key="1">
    <citation type="submission" date="2019-02" db="EMBL/GenBank/DDBJ databases">
        <title>Genomic Encyclopedia of Type Strains, Phase IV (KMG-IV): sequencing the most valuable type-strain genomes for metagenomic binning, comparative biology and taxonomic classification.</title>
        <authorList>
            <person name="Goeker M."/>
        </authorList>
    </citation>
    <scope>NUCLEOTIDE SEQUENCE [LARGE SCALE GENOMIC DNA]</scope>
    <source>
        <strain evidence="6 7">DSM 29486</strain>
    </source>
</reference>
<evidence type="ECO:0000256" key="3">
    <source>
        <dbReference type="ARBA" id="ARBA00011233"/>
    </source>
</evidence>
<evidence type="ECO:0000313" key="7">
    <source>
        <dbReference type="Proteomes" id="UP000292927"/>
    </source>
</evidence>
<dbReference type="PANTHER" id="PTHR30246">
    <property type="entry name" value="2-KETO-3-DEOXY-6-PHOSPHOGLUCONATE ALDOLASE"/>
    <property type="match status" value="1"/>
</dbReference>
<evidence type="ECO:0000313" key="6">
    <source>
        <dbReference type="EMBL" id="RZT02539.1"/>
    </source>
</evidence>
<keyword evidence="7" id="KW-1185">Reference proteome</keyword>
<comment type="pathway">
    <text evidence="1">Carbohydrate acid metabolism.</text>
</comment>
<dbReference type="InterPro" id="IPR000887">
    <property type="entry name" value="Aldlse_KDPG_KHG"/>
</dbReference>
<accession>A0A4Q7PNJ5</accession>
<comment type="subunit">
    <text evidence="3">Homotrimer.</text>
</comment>
<evidence type="ECO:0000256" key="5">
    <source>
        <dbReference type="ARBA" id="ARBA00023277"/>
    </source>
</evidence>
<gene>
    <name evidence="6" type="ORF">EV209_0658</name>
</gene>
<name>A0A4Q7PNJ5_9FIRM</name>
<keyword evidence="4" id="KW-0456">Lyase</keyword>
<comment type="similarity">
    <text evidence="2">Belongs to the KHG/KDPG aldolase family.</text>
</comment>
<proteinExistence type="inferred from homology"/>
<dbReference type="Gene3D" id="3.20.20.70">
    <property type="entry name" value="Aldolase class I"/>
    <property type="match status" value="1"/>
</dbReference>
<dbReference type="RefSeq" id="WP_130433001.1">
    <property type="nucleotide sequence ID" value="NZ_SGXF01000001.1"/>
</dbReference>